<reference evidence="5" key="1">
    <citation type="journal article" date="2021" name="Nat. Microbiol.">
        <title>Cocultivation of an ultrasmall environmental parasitic bacterium with lytic ability against bacteria associated with wastewater foams.</title>
        <authorList>
            <person name="Batinovic S."/>
            <person name="Rose J.J.A."/>
            <person name="Ratcliffe J."/>
            <person name="Seviour R.J."/>
            <person name="Petrovski S."/>
        </authorList>
    </citation>
    <scope>NUCLEOTIDE SEQUENCE</scope>
    <source>
        <strain evidence="5">CON44</strain>
    </source>
</reference>
<comment type="similarity">
    <text evidence="1">Belongs to the ATP-dependent AMP-binding enzyme family.</text>
</comment>
<evidence type="ECO:0000256" key="1">
    <source>
        <dbReference type="ARBA" id="ARBA00006432"/>
    </source>
</evidence>
<dbReference type="GO" id="GO:0031956">
    <property type="term" value="F:medium-chain fatty acid-CoA ligase activity"/>
    <property type="evidence" value="ECO:0007669"/>
    <property type="project" value="TreeGrafter"/>
</dbReference>
<name>A0A857MJP4_9ACTN</name>
<evidence type="ECO:0000313" key="5">
    <source>
        <dbReference type="EMBL" id="QHN40970.1"/>
    </source>
</evidence>
<dbReference type="RefSeq" id="WP_005193232.1">
    <property type="nucleotide sequence ID" value="NZ_CP045804.1"/>
</dbReference>
<dbReference type="AlphaFoldDB" id="A0A857MJP4"/>
<dbReference type="PANTHER" id="PTHR43201">
    <property type="entry name" value="ACYL-COA SYNTHETASE"/>
    <property type="match status" value="1"/>
</dbReference>
<accession>A0A857MJP4</accession>
<dbReference type="Gene3D" id="3.40.50.12780">
    <property type="entry name" value="N-terminal domain of ligase-like"/>
    <property type="match status" value="1"/>
</dbReference>
<keyword evidence="2" id="KW-0436">Ligase</keyword>
<dbReference type="Pfam" id="PF00501">
    <property type="entry name" value="AMP-binding"/>
    <property type="match status" value="1"/>
</dbReference>
<dbReference type="PANTHER" id="PTHR43201:SF5">
    <property type="entry name" value="MEDIUM-CHAIN ACYL-COA LIGASE ACSF2, MITOCHONDRIAL"/>
    <property type="match status" value="1"/>
</dbReference>
<sequence>MATRSAVDRIATGPAAAPRLGVIGIDDITGLWDLVEQSARLRPGTVILADDHGRSLTAAQFRDAAEHVAAGLHESGVAAGDVVSWQLPTILESAVLMAACARLGAVQNPIIALLREREVAFMTEQVGTRLLIVPDTWKDYRHNDIADAFLARHTDRQALVIDLGDIAAGLRLPTGDRTEIPPLPQDSENEVRWIYYTSGTTAAPKGVKHTDRSVIASSNGITDGQRTDTASVLPIPWPLAHIGGIAMLSAALRTGCRLVLFDTWDPSVTPYRMAAHGGTNLGSAMPFFHAYIAAQRAHGDSPLFPDLRGFIAGGAPTPQEVQRELREVFGGNGAVVDAWGMTEFPVATSQSFDDPDVGRSVGPPMPGVQVCVIDGELRLQGPQLFSGYIDESLNAGVLDDDGRLCTGDLGWVDDLGHIHIDGRRKDIIIRNAENISAGEVEEVILTHPAVADAAVIGLPDPRTGERACAIVVLAPGATLALDALSAHCQESGLARFKCPEQLEFTDTLPRLPMGKVNKTVLRGQFSPTA</sequence>
<gene>
    <name evidence="5" type="ORF">GII30_18980</name>
</gene>
<dbReference type="SUPFAM" id="SSF56801">
    <property type="entry name" value="Acetyl-CoA synthetase-like"/>
    <property type="match status" value="1"/>
</dbReference>
<dbReference type="EMBL" id="CP045810">
    <property type="protein sequence ID" value="QHN40970.1"/>
    <property type="molecule type" value="Genomic_DNA"/>
</dbReference>
<evidence type="ECO:0000256" key="2">
    <source>
        <dbReference type="ARBA" id="ARBA00022598"/>
    </source>
</evidence>
<feature type="domain" description="AMP-binding enzyme C-terminal" evidence="4">
    <location>
        <begin position="439"/>
        <end position="515"/>
    </location>
</feature>
<organism evidence="5">
    <name type="scientific">Gordonia amarae</name>
    <dbReference type="NCBI Taxonomy" id="36821"/>
    <lineage>
        <taxon>Bacteria</taxon>
        <taxon>Bacillati</taxon>
        <taxon>Actinomycetota</taxon>
        <taxon>Actinomycetes</taxon>
        <taxon>Mycobacteriales</taxon>
        <taxon>Gordoniaceae</taxon>
        <taxon>Gordonia</taxon>
    </lineage>
</organism>
<dbReference type="InterPro" id="IPR000873">
    <property type="entry name" value="AMP-dep_synth/lig_dom"/>
</dbReference>
<dbReference type="InterPro" id="IPR025110">
    <property type="entry name" value="AMP-bd_C"/>
</dbReference>
<dbReference type="InterPro" id="IPR042099">
    <property type="entry name" value="ANL_N_sf"/>
</dbReference>
<dbReference type="Gene3D" id="3.30.300.30">
    <property type="match status" value="1"/>
</dbReference>
<evidence type="ECO:0000259" key="3">
    <source>
        <dbReference type="Pfam" id="PF00501"/>
    </source>
</evidence>
<protein>
    <submittedName>
        <fullName evidence="5">AMP-binding protein</fullName>
    </submittedName>
</protein>
<dbReference type="GO" id="GO:0006631">
    <property type="term" value="P:fatty acid metabolic process"/>
    <property type="evidence" value="ECO:0007669"/>
    <property type="project" value="TreeGrafter"/>
</dbReference>
<dbReference type="Pfam" id="PF13193">
    <property type="entry name" value="AMP-binding_C"/>
    <property type="match status" value="1"/>
</dbReference>
<feature type="domain" description="AMP-dependent synthetase/ligase" evidence="3">
    <location>
        <begin position="36"/>
        <end position="388"/>
    </location>
</feature>
<evidence type="ECO:0000259" key="4">
    <source>
        <dbReference type="Pfam" id="PF13193"/>
    </source>
</evidence>
<dbReference type="InterPro" id="IPR045851">
    <property type="entry name" value="AMP-bd_C_sf"/>
</dbReference>
<proteinExistence type="inferred from homology"/>